<dbReference type="AlphaFoldDB" id="A0A835ICE3"/>
<evidence type="ECO:0000313" key="1">
    <source>
        <dbReference type="EMBL" id="KAF9613782.1"/>
    </source>
</evidence>
<accession>A0A835ICE3</accession>
<proteinExistence type="predicted"/>
<comment type="caution">
    <text evidence="1">The sequence shown here is derived from an EMBL/GenBank/DDBJ whole genome shotgun (WGS) entry which is preliminary data.</text>
</comment>
<protein>
    <recommendedName>
        <fullName evidence="3">RRM domain-containing protein</fullName>
    </recommendedName>
</protein>
<reference evidence="1 2" key="1">
    <citation type="submission" date="2020-10" db="EMBL/GenBank/DDBJ databases">
        <title>The Coptis chinensis genome and diversification of protoberbering-type alkaloids.</title>
        <authorList>
            <person name="Wang B."/>
            <person name="Shu S."/>
            <person name="Song C."/>
            <person name="Liu Y."/>
        </authorList>
    </citation>
    <scope>NUCLEOTIDE SEQUENCE [LARGE SCALE GENOMIC DNA]</scope>
    <source>
        <strain evidence="1">HL-2020</strain>
        <tissue evidence="1">Leaf</tissue>
    </source>
</reference>
<sequence length="98" mass="11187">VVVDRFSGRSRGFGFVTFDEKKLFMKFDGGKSNKQTKIIAPQSNDHAHLKFLVKELDGLCGLGLIVSETITNTWYCNDSRFVWKIVLNMLPLFVNMNL</sequence>
<evidence type="ECO:0000313" key="2">
    <source>
        <dbReference type="Proteomes" id="UP000631114"/>
    </source>
</evidence>
<evidence type="ECO:0008006" key="3">
    <source>
        <dbReference type="Google" id="ProtNLM"/>
    </source>
</evidence>
<dbReference type="EMBL" id="JADFTS010000003">
    <property type="protein sequence ID" value="KAF9613782.1"/>
    <property type="molecule type" value="Genomic_DNA"/>
</dbReference>
<organism evidence="1 2">
    <name type="scientific">Coptis chinensis</name>
    <dbReference type="NCBI Taxonomy" id="261450"/>
    <lineage>
        <taxon>Eukaryota</taxon>
        <taxon>Viridiplantae</taxon>
        <taxon>Streptophyta</taxon>
        <taxon>Embryophyta</taxon>
        <taxon>Tracheophyta</taxon>
        <taxon>Spermatophyta</taxon>
        <taxon>Magnoliopsida</taxon>
        <taxon>Ranunculales</taxon>
        <taxon>Ranunculaceae</taxon>
        <taxon>Coptidoideae</taxon>
        <taxon>Coptis</taxon>
    </lineage>
</organism>
<feature type="non-terminal residue" evidence="1">
    <location>
        <position position="1"/>
    </location>
</feature>
<name>A0A835ICE3_9MAGN</name>
<keyword evidence="2" id="KW-1185">Reference proteome</keyword>
<gene>
    <name evidence="1" type="ORF">IFM89_011506</name>
</gene>
<dbReference type="Proteomes" id="UP000631114">
    <property type="component" value="Unassembled WGS sequence"/>
</dbReference>